<protein>
    <recommendedName>
        <fullName evidence="11">Potassium-transporting ATPase KdpC subunit</fullName>
    </recommendedName>
    <alternativeName>
        <fullName evidence="11">ATP phosphohydrolase [potassium-transporting] C chain</fullName>
    </alternativeName>
    <alternativeName>
        <fullName evidence="11">Potassium-binding and translocating subunit C</fullName>
    </alternativeName>
    <alternativeName>
        <fullName evidence="11">Potassium-translocating ATPase C chain</fullName>
    </alternativeName>
</protein>
<evidence type="ECO:0000256" key="6">
    <source>
        <dbReference type="ARBA" id="ARBA00022840"/>
    </source>
</evidence>
<gene>
    <name evidence="11" type="primary">kdpC</name>
    <name evidence="12" type="ORF">SAMN05443507_11056</name>
</gene>
<dbReference type="Pfam" id="PF02669">
    <property type="entry name" value="KdpC"/>
    <property type="match status" value="1"/>
</dbReference>
<keyword evidence="2 11" id="KW-1003">Cell membrane</keyword>
<dbReference type="HAMAP" id="MF_00276">
    <property type="entry name" value="KdpC"/>
    <property type="match status" value="1"/>
</dbReference>
<keyword evidence="5 11" id="KW-0547">Nucleotide-binding</keyword>
<comment type="function">
    <text evidence="11">Part of the high-affinity ATP-driven potassium transport (or Kdp) system, which catalyzes the hydrolysis of ATP coupled with the electrogenic transport of potassium into the cytoplasm. This subunit acts as a catalytic chaperone that increases the ATP-binding affinity of the ATP-hydrolyzing subunit KdpB by the formation of a transient KdpB/KdpC/ATP ternary complex.</text>
</comment>
<dbReference type="AlphaFoldDB" id="A0A1M6QMZ3"/>
<accession>A0A1M6QMZ3</accession>
<keyword evidence="3 11" id="KW-0633">Potassium transport</keyword>
<evidence type="ECO:0000256" key="5">
    <source>
        <dbReference type="ARBA" id="ARBA00022741"/>
    </source>
</evidence>
<keyword evidence="10 11" id="KW-0472">Membrane</keyword>
<keyword evidence="8 11" id="KW-1133">Transmembrane helix</keyword>
<keyword evidence="4 11" id="KW-0812">Transmembrane</keyword>
<reference evidence="13" key="1">
    <citation type="submission" date="2016-11" db="EMBL/GenBank/DDBJ databases">
        <authorList>
            <person name="Varghese N."/>
            <person name="Submissions S."/>
        </authorList>
    </citation>
    <scope>NUCLEOTIDE SEQUENCE [LARGE SCALE GENOMIC DNA]</scope>
    <source>
        <strain evidence="13">USBA-503</strain>
    </source>
</reference>
<dbReference type="NCBIfam" id="TIGR00681">
    <property type="entry name" value="kdpC"/>
    <property type="match status" value="1"/>
</dbReference>
<dbReference type="GO" id="GO:0005524">
    <property type="term" value="F:ATP binding"/>
    <property type="evidence" value="ECO:0007669"/>
    <property type="project" value="UniProtKB-UniRule"/>
</dbReference>
<dbReference type="NCBIfam" id="NF001454">
    <property type="entry name" value="PRK00315.1"/>
    <property type="match status" value="1"/>
</dbReference>
<evidence type="ECO:0000256" key="2">
    <source>
        <dbReference type="ARBA" id="ARBA00022475"/>
    </source>
</evidence>
<comment type="subunit">
    <text evidence="11">The system is composed of three essential subunits: KdpA, KdpB and KdpC.</text>
</comment>
<evidence type="ECO:0000256" key="10">
    <source>
        <dbReference type="ARBA" id="ARBA00023136"/>
    </source>
</evidence>
<evidence type="ECO:0000256" key="9">
    <source>
        <dbReference type="ARBA" id="ARBA00023065"/>
    </source>
</evidence>
<proteinExistence type="inferred from homology"/>
<dbReference type="PANTHER" id="PTHR30042:SF2">
    <property type="entry name" value="POTASSIUM-TRANSPORTING ATPASE KDPC SUBUNIT"/>
    <property type="match status" value="1"/>
</dbReference>
<evidence type="ECO:0000256" key="8">
    <source>
        <dbReference type="ARBA" id="ARBA00022989"/>
    </source>
</evidence>
<comment type="subcellular location">
    <subcellularLocation>
        <location evidence="11">Cell membrane</location>
        <topology evidence="11">Single-pass membrane protein</topology>
    </subcellularLocation>
</comment>
<sequence>MVNIIRSIRFTIVFAVILGIFYPLAVLGIGQWFFPWQANGSLVTFHHHKVGSMLIAQAVNQPGLFQPRPSAVQYNADGSGGSNLGPTNPALLKEIQQNIQKIEKQNPNIPIQEIPTSMVESSASGLDPDITLRDAQLQISRIAQVTGLSKNWLEQLIKKDTIHPTFGIWGVPMLNVMQLNLAIEKKLQNSKE</sequence>
<evidence type="ECO:0000256" key="1">
    <source>
        <dbReference type="ARBA" id="ARBA00022448"/>
    </source>
</evidence>
<keyword evidence="13" id="KW-1185">Reference proteome</keyword>
<name>A0A1M6QMZ3_9BACL</name>
<keyword evidence="9 11" id="KW-0406">Ion transport</keyword>
<dbReference type="PIRSF" id="PIRSF001296">
    <property type="entry name" value="K_ATPase_KdpC"/>
    <property type="match status" value="1"/>
</dbReference>
<evidence type="ECO:0000256" key="11">
    <source>
        <dbReference type="HAMAP-Rule" id="MF_00276"/>
    </source>
</evidence>
<dbReference type="Proteomes" id="UP000184016">
    <property type="component" value="Unassembled WGS sequence"/>
</dbReference>
<dbReference type="InterPro" id="IPR003820">
    <property type="entry name" value="KdpC"/>
</dbReference>
<comment type="similarity">
    <text evidence="11">Belongs to the KdpC family.</text>
</comment>
<evidence type="ECO:0000313" key="12">
    <source>
        <dbReference type="EMBL" id="SHK21659.1"/>
    </source>
</evidence>
<dbReference type="PANTHER" id="PTHR30042">
    <property type="entry name" value="POTASSIUM-TRANSPORTING ATPASE C CHAIN"/>
    <property type="match status" value="1"/>
</dbReference>
<evidence type="ECO:0000313" key="13">
    <source>
        <dbReference type="Proteomes" id="UP000184016"/>
    </source>
</evidence>
<keyword evidence="1 11" id="KW-0813">Transport</keyword>
<evidence type="ECO:0000256" key="7">
    <source>
        <dbReference type="ARBA" id="ARBA00022958"/>
    </source>
</evidence>
<dbReference type="GO" id="GO:0008556">
    <property type="term" value="F:P-type potassium transmembrane transporter activity"/>
    <property type="evidence" value="ECO:0007669"/>
    <property type="project" value="InterPro"/>
</dbReference>
<organism evidence="12 13">
    <name type="scientific">Alicyclobacillus tolerans</name>
    <dbReference type="NCBI Taxonomy" id="90970"/>
    <lineage>
        <taxon>Bacteria</taxon>
        <taxon>Bacillati</taxon>
        <taxon>Bacillota</taxon>
        <taxon>Bacilli</taxon>
        <taxon>Bacillales</taxon>
        <taxon>Alicyclobacillaceae</taxon>
        <taxon>Alicyclobacillus</taxon>
    </lineage>
</organism>
<evidence type="ECO:0000256" key="4">
    <source>
        <dbReference type="ARBA" id="ARBA00022692"/>
    </source>
</evidence>
<dbReference type="EMBL" id="FRAF01000010">
    <property type="protein sequence ID" value="SHK21659.1"/>
    <property type="molecule type" value="Genomic_DNA"/>
</dbReference>
<dbReference type="GO" id="GO:0005886">
    <property type="term" value="C:plasma membrane"/>
    <property type="evidence" value="ECO:0007669"/>
    <property type="project" value="UniProtKB-SubCell"/>
</dbReference>
<feature type="transmembrane region" description="Helical" evidence="11">
    <location>
        <begin position="12"/>
        <end position="34"/>
    </location>
</feature>
<dbReference type="RefSeq" id="WP_072873907.1">
    <property type="nucleotide sequence ID" value="NZ_FRAF01000010.1"/>
</dbReference>
<keyword evidence="7 11" id="KW-0630">Potassium</keyword>
<evidence type="ECO:0000256" key="3">
    <source>
        <dbReference type="ARBA" id="ARBA00022538"/>
    </source>
</evidence>
<keyword evidence="6 11" id="KW-0067">ATP-binding</keyword>
<dbReference type="OrthoDB" id="9809491at2"/>
<dbReference type="STRING" id="1830138.SAMN05443507_11056"/>